<dbReference type="EMBL" id="KN824280">
    <property type="protein sequence ID" value="KIM32336.1"/>
    <property type="molecule type" value="Genomic_DNA"/>
</dbReference>
<evidence type="ECO:0000256" key="4">
    <source>
        <dbReference type="ARBA" id="ARBA00023136"/>
    </source>
</evidence>
<evidence type="ECO:0008006" key="9">
    <source>
        <dbReference type="Google" id="ProtNLM"/>
    </source>
</evidence>
<feature type="transmembrane region" description="Helical" evidence="6">
    <location>
        <begin position="7"/>
        <end position="26"/>
    </location>
</feature>
<keyword evidence="3 6" id="KW-1133">Transmembrane helix</keyword>
<feature type="transmembrane region" description="Helical" evidence="6">
    <location>
        <begin position="468"/>
        <end position="487"/>
    </location>
</feature>
<dbReference type="GO" id="GO:0022857">
    <property type="term" value="F:transmembrane transporter activity"/>
    <property type="evidence" value="ECO:0007669"/>
    <property type="project" value="InterPro"/>
</dbReference>
<keyword evidence="8" id="KW-1185">Reference proteome</keyword>
<name>A0A0C3BLI9_SERVB</name>
<evidence type="ECO:0000313" key="8">
    <source>
        <dbReference type="Proteomes" id="UP000054097"/>
    </source>
</evidence>
<feature type="transmembrane region" description="Helical" evidence="6">
    <location>
        <begin position="374"/>
        <end position="395"/>
    </location>
</feature>
<feature type="transmembrane region" description="Helical" evidence="6">
    <location>
        <begin position="407"/>
        <end position="427"/>
    </location>
</feature>
<accession>A0A0C3BLI9</accession>
<protein>
    <recommendedName>
        <fullName evidence="9">Nodulin-like domain-containing protein</fullName>
    </recommendedName>
</protein>
<feature type="compositionally biased region" description="Polar residues" evidence="5">
    <location>
        <begin position="255"/>
        <end position="264"/>
    </location>
</feature>
<dbReference type="GO" id="GO:0000329">
    <property type="term" value="C:fungal-type vacuole membrane"/>
    <property type="evidence" value="ECO:0007669"/>
    <property type="project" value="TreeGrafter"/>
</dbReference>
<dbReference type="AlphaFoldDB" id="A0A0C3BLI9"/>
<evidence type="ECO:0000256" key="3">
    <source>
        <dbReference type="ARBA" id="ARBA00022989"/>
    </source>
</evidence>
<feature type="transmembrane region" description="Helical" evidence="6">
    <location>
        <begin position="146"/>
        <end position="164"/>
    </location>
</feature>
<feature type="transmembrane region" description="Helical" evidence="6">
    <location>
        <begin position="530"/>
        <end position="550"/>
    </location>
</feature>
<feature type="transmembrane region" description="Helical" evidence="6">
    <location>
        <begin position="99"/>
        <end position="125"/>
    </location>
</feature>
<feature type="region of interest" description="Disordered" evidence="5">
    <location>
        <begin position="204"/>
        <end position="231"/>
    </location>
</feature>
<reference evidence="7 8" key="1">
    <citation type="submission" date="2014-04" db="EMBL/GenBank/DDBJ databases">
        <authorList>
            <consortium name="DOE Joint Genome Institute"/>
            <person name="Kuo A."/>
            <person name="Zuccaro A."/>
            <person name="Kohler A."/>
            <person name="Nagy L.G."/>
            <person name="Floudas D."/>
            <person name="Copeland A."/>
            <person name="Barry K.W."/>
            <person name="Cichocki N."/>
            <person name="Veneault-Fourrey C."/>
            <person name="LaButti K."/>
            <person name="Lindquist E.A."/>
            <person name="Lipzen A."/>
            <person name="Lundell T."/>
            <person name="Morin E."/>
            <person name="Murat C."/>
            <person name="Sun H."/>
            <person name="Tunlid A."/>
            <person name="Henrissat B."/>
            <person name="Grigoriev I.V."/>
            <person name="Hibbett D.S."/>
            <person name="Martin F."/>
            <person name="Nordberg H.P."/>
            <person name="Cantor M.N."/>
            <person name="Hua S.X."/>
        </authorList>
    </citation>
    <scope>NUCLEOTIDE SEQUENCE [LARGE SCALE GENOMIC DNA]</scope>
    <source>
        <strain evidence="7 8">MAFF 305830</strain>
    </source>
</reference>
<keyword evidence="2 6" id="KW-0812">Transmembrane</keyword>
<dbReference type="Pfam" id="PF07690">
    <property type="entry name" value="MFS_1"/>
    <property type="match status" value="1"/>
</dbReference>
<dbReference type="PANTHER" id="PTHR21576:SF160">
    <property type="entry name" value="NODULIN-LIKE DOMAIN-CONTAINING PROTEIN"/>
    <property type="match status" value="1"/>
</dbReference>
<feature type="compositionally biased region" description="Basic and acidic residues" evidence="5">
    <location>
        <begin position="265"/>
        <end position="289"/>
    </location>
</feature>
<comment type="subcellular location">
    <subcellularLocation>
        <location evidence="1">Membrane</location>
        <topology evidence="1">Multi-pass membrane protein</topology>
    </subcellularLocation>
</comment>
<dbReference type="STRING" id="933852.A0A0C3BLI9"/>
<feature type="transmembrane region" description="Helical" evidence="6">
    <location>
        <begin position="433"/>
        <end position="456"/>
    </location>
</feature>
<sequence>MLSRRRIQVLVGSIIVALGSGTNYAYSAYAPQLGDALNISHTQLNVIGLAGNMGVYFTSPLIGRLVDLKGPRILLISGFFLLLCGYAGIKYYYDLASPLSTLGFILLALASFATGVGGNCGLTAAMNTTAKSFPDRMRATTTSSVASGYGLSAFFFSTLAHTIFPGKTSGFLLVLAIGTSIPMLVGLALVKVVPHADGIAIPSSSHPRQSIEVVPERDERRQSQTWDVYTPVVGPGGYERLTESDIEDELQEASVSQPFLNRTNGSREHSQNAEEEREVELSPSRRESALPDLGRGARGHSRSQSRSLLRPYEHVDVHGWNLLRDSEFWNLFLIMCCLSGTGLMYINNVGSMAQALFARGDPQFDTIESAQWQAAQVSITSIANCLGRIIFGTAADVAKHRYDWRRSYFIVMISFTFIISQIVLYNVSSVQALWMASALLGLGYGGMFGLFPTIMIEWFGLGHFSQNWGFLCLSPVIAGNLFSLAFGRNLDEHSKPLEDITEQWRRGGLPSDSGRQCLSGRLCYVDSVKLTIVACIVALVLSVVGALRDWRKRHQMPARREVVIWETNEET</sequence>
<evidence type="ECO:0000256" key="6">
    <source>
        <dbReference type="SAM" id="Phobius"/>
    </source>
</evidence>
<evidence type="ECO:0000313" key="7">
    <source>
        <dbReference type="EMBL" id="KIM32336.1"/>
    </source>
</evidence>
<evidence type="ECO:0000256" key="2">
    <source>
        <dbReference type="ARBA" id="ARBA00022692"/>
    </source>
</evidence>
<reference evidence="8" key="2">
    <citation type="submission" date="2015-01" db="EMBL/GenBank/DDBJ databases">
        <title>Evolutionary Origins and Diversification of the Mycorrhizal Mutualists.</title>
        <authorList>
            <consortium name="DOE Joint Genome Institute"/>
            <consortium name="Mycorrhizal Genomics Consortium"/>
            <person name="Kohler A."/>
            <person name="Kuo A."/>
            <person name="Nagy L.G."/>
            <person name="Floudas D."/>
            <person name="Copeland A."/>
            <person name="Barry K.W."/>
            <person name="Cichocki N."/>
            <person name="Veneault-Fourrey C."/>
            <person name="LaButti K."/>
            <person name="Lindquist E.A."/>
            <person name="Lipzen A."/>
            <person name="Lundell T."/>
            <person name="Morin E."/>
            <person name="Murat C."/>
            <person name="Riley R."/>
            <person name="Ohm R."/>
            <person name="Sun H."/>
            <person name="Tunlid A."/>
            <person name="Henrissat B."/>
            <person name="Grigoriev I.V."/>
            <person name="Hibbett D.S."/>
            <person name="Martin F."/>
        </authorList>
    </citation>
    <scope>NUCLEOTIDE SEQUENCE [LARGE SCALE GENOMIC DNA]</scope>
    <source>
        <strain evidence="8">MAFF 305830</strain>
    </source>
</reference>
<dbReference type="OrthoDB" id="410267at2759"/>
<gene>
    <name evidence="7" type="ORF">M408DRAFT_216942</name>
</gene>
<dbReference type="HOGENOM" id="CLU_012596_1_0_1"/>
<feature type="transmembrane region" description="Helical" evidence="6">
    <location>
        <begin position="170"/>
        <end position="190"/>
    </location>
</feature>
<evidence type="ECO:0000256" key="5">
    <source>
        <dbReference type="SAM" id="MobiDB-lite"/>
    </source>
</evidence>
<dbReference type="InterPro" id="IPR011701">
    <property type="entry name" value="MFS"/>
</dbReference>
<dbReference type="PANTHER" id="PTHR21576">
    <property type="entry name" value="UNCHARACTERIZED NODULIN-LIKE PROTEIN"/>
    <property type="match status" value="1"/>
</dbReference>
<dbReference type="InterPro" id="IPR036259">
    <property type="entry name" value="MFS_trans_sf"/>
</dbReference>
<proteinExistence type="predicted"/>
<dbReference type="Proteomes" id="UP000054097">
    <property type="component" value="Unassembled WGS sequence"/>
</dbReference>
<feature type="transmembrane region" description="Helical" evidence="6">
    <location>
        <begin position="46"/>
        <end position="66"/>
    </location>
</feature>
<organism evidence="7 8">
    <name type="scientific">Serendipita vermifera MAFF 305830</name>
    <dbReference type="NCBI Taxonomy" id="933852"/>
    <lineage>
        <taxon>Eukaryota</taxon>
        <taxon>Fungi</taxon>
        <taxon>Dikarya</taxon>
        <taxon>Basidiomycota</taxon>
        <taxon>Agaricomycotina</taxon>
        <taxon>Agaricomycetes</taxon>
        <taxon>Sebacinales</taxon>
        <taxon>Serendipitaceae</taxon>
        <taxon>Serendipita</taxon>
    </lineage>
</organism>
<feature type="region of interest" description="Disordered" evidence="5">
    <location>
        <begin position="255"/>
        <end position="305"/>
    </location>
</feature>
<keyword evidence="4 6" id="KW-0472">Membrane</keyword>
<feature type="transmembrane region" description="Helical" evidence="6">
    <location>
        <begin position="328"/>
        <end position="346"/>
    </location>
</feature>
<evidence type="ECO:0000256" key="1">
    <source>
        <dbReference type="ARBA" id="ARBA00004141"/>
    </source>
</evidence>
<dbReference type="Gene3D" id="1.20.1250.20">
    <property type="entry name" value="MFS general substrate transporter like domains"/>
    <property type="match status" value="2"/>
</dbReference>
<feature type="transmembrane region" description="Helical" evidence="6">
    <location>
        <begin position="73"/>
        <end position="93"/>
    </location>
</feature>
<dbReference type="SUPFAM" id="SSF103473">
    <property type="entry name" value="MFS general substrate transporter"/>
    <property type="match status" value="1"/>
</dbReference>